<dbReference type="PANTHER" id="PTHR42879">
    <property type="entry name" value="3-OXOACYL-(ACYL-CARRIER-PROTEIN) REDUCTASE"/>
    <property type="match status" value="1"/>
</dbReference>
<dbReference type="PANTHER" id="PTHR42879:SF6">
    <property type="entry name" value="NADPH-DEPENDENT REDUCTASE BACG"/>
    <property type="match status" value="1"/>
</dbReference>
<dbReference type="Proteomes" id="UP000198362">
    <property type="component" value="Unassembled WGS sequence"/>
</dbReference>
<reference evidence="3 4" key="1">
    <citation type="submission" date="2017-06" db="EMBL/GenBank/DDBJ databases">
        <authorList>
            <person name="Kim H.J."/>
            <person name="Triplett B.A."/>
        </authorList>
    </citation>
    <scope>NUCLEOTIDE SEQUENCE [LARGE SCALE GENOMIC DNA]</scope>
    <source>
        <strain evidence="3 4">CGMCC 4.5593</strain>
    </source>
</reference>
<dbReference type="FunFam" id="3.40.50.720:FF:000084">
    <property type="entry name" value="Short-chain dehydrogenase reductase"/>
    <property type="match status" value="1"/>
</dbReference>
<evidence type="ECO:0000256" key="2">
    <source>
        <dbReference type="ARBA" id="ARBA00023002"/>
    </source>
</evidence>
<dbReference type="InterPro" id="IPR036291">
    <property type="entry name" value="NAD(P)-bd_dom_sf"/>
</dbReference>
<evidence type="ECO:0000313" key="3">
    <source>
        <dbReference type="EMBL" id="SNT65997.1"/>
    </source>
</evidence>
<comment type="similarity">
    <text evidence="1">Belongs to the short-chain dehydrogenases/reductases (SDR) family.</text>
</comment>
<accession>A0A239PFU8</accession>
<name>A0A239PFU8_9ACTN</name>
<proteinExistence type="inferred from homology"/>
<dbReference type="PRINTS" id="PR00081">
    <property type="entry name" value="GDHRDH"/>
</dbReference>
<dbReference type="AlphaFoldDB" id="A0A239PFU8"/>
<dbReference type="InterPro" id="IPR050259">
    <property type="entry name" value="SDR"/>
</dbReference>
<keyword evidence="2" id="KW-0560">Oxidoreductase</keyword>
<dbReference type="Pfam" id="PF13561">
    <property type="entry name" value="adh_short_C2"/>
    <property type="match status" value="1"/>
</dbReference>
<dbReference type="RefSeq" id="WP_089255656.1">
    <property type="nucleotide sequence ID" value="NZ_FZPH01000030.1"/>
</dbReference>
<organism evidence="3 4">
    <name type="scientific">Asanoa hainanensis</name>
    <dbReference type="NCBI Taxonomy" id="560556"/>
    <lineage>
        <taxon>Bacteria</taxon>
        <taxon>Bacillati</taxon>
        <taxon>Actinomycetota</taxon>
        <taxon>Actinomycetes</taxon>
        <taxon>Micromonosporales</taxon>
        <taxon>Micromonosporaceae</taxon>
        <taxon>Asanoa</taxon>
    </lineage>
</organism>
<dbReference type="GO" id="GO:0016491">
    <property type="term" value="F:oxidoreductase activity"/>
    <property type="evidence" value="ECO:0007669"/>
    <property type="project" value="UniProtKB-KW"/>
</dbReference>
<dbReference type="InterPro" id="IPR002347">
    <property type="entry name" value="SDR_fam"/>
</dbReference>
<sequence>MKLGLTGRHALVTGGSKGIGYAIAAELLAEGASVAICARTPDEVAAAVKSLSEVDGSPVSGHVCDVTSADAVEALVAAVAAEHGGIDVLVNNAGGAHPGGFEDLTDEDWKADLDVKLFSQIRCTRAALPHLRRSAAPRVINVNAVYARYPDPTFFATSVNRAACHNLTKVLAQQYGPEGILVNSVNIGFVVTPQWANIRARRAPELSEEAFFAKLAAQEVPLGRFGTVDEVSGLVAFLAGDRASYITGASIDVAGGMGKFS</sequence>
<dbReference type="SUPFAM" id="SSF51735">
    <property type="entry name" value="NAD(P)-binding Rossmann-fold domains"/>
    <property type="match status" value="1"/>
</dbReference>
<dbReference type="EMBL" id="FZPH01000030">
    <property type="protein sequence ID" value="SNT65997.1"/>
    <property type="molecule type" value="Genomic_DNA"/>
</dbReference>
<evidence type="ECO:0000313" key="4">
    <source>
        <dbReference type="Proteomes" id="UP000198362"/>
    </source>
</evidence>
<gene>
    <name evidence="3" type="ORF">SAMN05421812_13037</name>
</gene>
<dbReference type="OrthoDB" id="3676637at2"/>
<protein>
    <submittedName>
        <fullName evidence="3">NAD(P)-dependent dehydrogenase, short-chain alcohol dehydrogenase family</fullName>
    </submittedName>
</protein>
<keyword evidence="4" id="KW-1185">Reference proteome</keyword>
<evidence type="ECO:0000256" key="1">
    <source>
        <dbReference type="ARBA" id="ARBA00006484"/>
    </source>
</evidence>
<dbReference type="Gene3D" id="3.40.50.720">
    <property type="entry name" value="NAD(P)-binding Rossmann-like Domain"/>
    <property type="match status" value="1"/>
</dbReference>